<protein>
    <submittedName>
        <fullName evidence="2">Uncharacterized protein</fullName>
    </submittedName>
</protein>
<feature type="non-terminal residue" evidence="2">
    <location>
        <position position="72"/>
    </location>
</feature>
<organism evidence="2">
    <name type="scientific">Tanacetum cinerariifolium</name>
    <name type="common">Dalmatian daisy</name>
    <name type="synonym">Chrysanthemum cinerariifolium</name>
    <dbReference type="NCBI Taxonomy" id="118510"/>
    <lineage>
        <taxon>Eukaryota</taxon>
        <taxon>Viridiplantae</taxon>
        <taxon>Streptophyta</taxon>
        <taxon>Embryophyta</taxon>
        <taxon>Tracheophyta</taxon>
        <taxon>Spermatophyta</taxon>
        <taxon>Magnoliopsida</taxon>
        <taxon>eudicotyledons</taxon>
        <taxon>Gunneridae</taxon>
        <taxon>Pentapetalae</taxon>
        <taxon>asterids</taxon>
        <taxon>campanulids</taxon>
        <taxon>Asterales</taxon>
        <taxon>Asteraceae</taxon>
        <taxon>Asteroideae</taxon>
        <taxon>Anthemideae</taxon>
        <taxon>Anthemidinae</taxon>
        <taxon>Tanacetum</taxon>
    </lineage>
</organism>
<dbReference type="AlphaFoldDB" id="A0A699KVE8"/>
<name>A0A699KVE8_TANCI</name>
<evidence type="ECO:0000256" key="1">
    <source>
        <dbReference type="SAM" id="MobiDB-lite"/>
    </source>
</evidence>
<dbReference type="EMBL" id="BKCJ010548339">
    <property type="protein sequence ID" value="GFB08311.1"/>
    <property type="molecule type" value="Genomic_DNA"/>
</dbReference>
<feature type="region of interest" description="Disordered" evidence="1">
    <location>
        <begin position="41"/>
        <end position="72"/>
    </location>
</feature>
<comment type="caution">
    <text evidence="2">The sequence shown here is derived from an EMBL/GenBank/DDBJ whole genome shotgun (WGS) entry which is preliminary data.</text>
</comment>
<gene>
    <name evidence="2" type="ORF">Tci_680282</name>
</gene>
<evidence type="ECO:0000313" key="2">
    <source>
        <dbReference type="EMBL" id="GFB08311.1"/>
    </source>
</evidence>
<sequence length="72" mass="7884">MPTATRSRITQDAINEPIAKRMEESLQAYDAAKNLITETEIENEQQDDNLKVNGNNGNGNGNGNGNPNVNNR</sequence>
<reference evidence="2" key="1">
    <citation type="journal article" date="2019" name="Sci. Rep.">
        <title>Draft genome of Tanacetum cinerariifolium, the natural source of mosquito coil.</title>
        <authorList>
            <person name="Yamashiro T."/>
            <person name="Shiraishi A."/>
            <person name="Satake H."/>
            <person name="Nakayama K."/>
        </authorList>
    </citation>
    <scope>NUCLEOTIDE SEQUENCE</scope>
</reference>
<proteinExistence type="predicted"/>
<accession>A0A699KVE8</accession>